<proteinExistence type="predicted"/>
<keyword evidence="2" id="KW-1185">Reference proteome</keyword>
<organism evidence="1 2">
    <name type="scientific">Ideonella margarita</name>
    <dbReference type="NCBI Taxonomy" id="2984191"/>
    <lineage>
        <taxon>Bacteria</taxon>
        <taxon>Pseudomonadati</taxon>
        <taxon>Pseudomonadota</taxon>
        <taxon>Betaproteobacteria</taxon>
        <taxon>Burkholderiales</taxon>
        <taxon>Sphaerotilaceae</taxon>
        <taxon>Ideonella</taxon>
    </lineage>
</organism>
<evidence type="ECO:0000313" key="1">
    <source>
        <dbReference type="EMBL" id="MEK8048470.1"/>
    </source>
</evidence>
<dbReference type="EMBL" id="JBBUTI010000018">
    <property type="protein sequence ID" value="MEK8048470.1"/>
    <property type="molecule type" value="Genomic_DNA"/>
</dbReference>
<sequence>MLLPDLPPSEAPTPTPVVLNLTIENALVEDGAHMGLLGLSYRRRFTPEWSGGVAVYSATTGTHGGFFGFGLQGAWHAPLERWLGPEWHGEAGAFAGGGGGSPGWVAGGLMLRSHAEISRDAKPFRLGLGVSRIVFKDGRARSTHPYLSVQWDTASFIGPAFSDTVVPAVAGMRALPQELAAIGGVYQPRKSPRRDGTGGTPALQFGGLAWRQGLATSPWLGAQPYASLMTLGAMGGGYDGYAELSGGLGLRWQMGPQWQLRAEGLIGSAGAGATVDTGGGLLAKTGAAAVWTPSPGWSMGAYAGLLKTRGLFSARELRLELGWQGIDWQPVPGDRLAMTDTFSPSHAPQAAAAGAWSPWGVSTSWKHYSGTVREVGPPQHVPVLGLKLERALTPNWRVLAEAGTAVGGMAGGYATGQLGAGWMQARQPGAWRWGAEASLGAAGGGNVDVNGGLFAQAQLQLRREFAPGWSWQLDAGQLRTVRGGLKSQMVGVSLVSEFGRLQAP</sequence>
<comment type="caution">
    <text evidence="1">The sequence shown here is derived from an EMBL/GenBank/DDBJ whole genome shotgun (WGS) entry which is preliminary data.</text>
</comment>
<dbReference type="RefSeq" id="WP_341400778.1">
    <property type="nucleotide sequence ID" value="NZ_JBBUTI010000018.1"/>
</dbReference>
<dbReference type="Proteomes" id="UP001379945">
    <property type="component" value="Unassembled WGS sequence"/>
</dbReference>
<protein>
    <recommendedName>
        <fullName evidence="3">Capsule assembly protein Wzi</fullName>
    </recommendedName>
</protein>
<accession>A0ABU9CB95</accession>
<evidence type="ECO:0008006" key="3">
    <source>
        <dbReference type="Google" id="ProtNLM"/>
    </source>
</evidence>
<gene>
    <name evidence="1" type="ORF">AACH00_19120</name>
</gene>
<evidence type="ECO:0000313" key="2">
    <source>
        <dbReference type="Proteomes" id="UP001379945"/>
    </source>
</evidence>
<name>A0ABU9CB95_9BURK</name>
<reference evidence="1 2" key="1">
    <citation type="submission" date="2024-04" db="EMBL/GenBank/DDBJ databases">
        <title>Novel species of the genus Ideonella isolated from streams.</title>
        <authorList>
            <person name="Lu H."/>
        </authorList>
    </citation>
    <scope>NUCLEOTIDE SEQUENCE [LARGE SCALE GENOMIC DNA]</scope>
    <source>
        <strain evidence="1 2">LYT19W</strain>
    </source>
</reference>